<dbReference type="Proteomes" id="UP000241474">
    <property type="component" value="Segment"/>
</dbReference>
<dbReference type="InterPro" id="IPR036770">
    <property type="entry name" value="Ankyrin_rpt-contain_sf"/>
</dbReference>
<dbReference type="SMART" id="SM00248">
    <property type="entry name" value="ANK"/>
    <property type="match status" value="3"/>
</dbReference>
<dbReference type="SUPFAM" id="SSF48403">
    <property type="entry name" value="Ankyrin repeat"/>
    <property type="match status" value="1"/>
</dbReference>
<accession>A0A0G2XZV9</accession>
<name>A0A0G2XZV9_MIMIV</name>
<dbReference type="Pfam" id="PF00023">
    <property type="entry name" value="Ank"/>
    <property type="match status" value="1"/>
</dbReference>
<dbReference type="EMBL" id="KM982401">
    <property type="protein sequence ID" value="AKI78883.1"/>
    <property type="molecule type" value="Genomic_DNA"/>
</dbReference>
<sequence length="339" mass="39139">MNSYMTSSDFVEPRSELELNFSSWISENEINRFRDMTLDDNFMNLFFELPDTQKKQLCGRFLLENRKDNIVFIIENITHNNKNILNIILLALIEELEADNEFDDLFILMINLGLDVTYNDNEAIVHASFFCKLSIITKLIEYGADIHVKNDLPLRLSVQKFEVFKFFVENGADIHVNNDYCIKAAAYLSNYDVMKYLIEFGCDPNIDNGYLLKTIVNSENVFGKMFVASMTQCLDYLFGLGVKADCLGIFELKNCIKKQNFLLLDVLTMNGVDFSVLNQLYENSEVDMCHEVKLINYLVNNGINYESAVRLVISDMRSFQDNFINGQSPSFTICNTNYQ</sequence>
<reference evidence="1 2" key="1">
    <citation type="submission" date="2014-10" db="EMBL/GenBank/DDBJ databases">
        <title>Pan-genome analysis of Brazilian lineage A amoebal mimiviruses.</title>
        <authorList>
            <person name="Assis F.L."/>
            <person name="Abrahao J.S."/>
            <person name="Kroon E.G."/>
            <person name="Dornas F.P."/>
            <person name="Andrade K.R."/>
            <person name="Borato P.V.M."/>
            <person name="Pilotto M.R."/>
            <person name="Benamar S."/>
            <person name="LaScola B."/>
            <person name="Colson P."/>
        </authorList>
    </citation>
    <scope>NUCLEOTIDE SEQUENCE [LARGE SCALE GENOMIC DNA]</scope>
    <source>
        <strain evidence="1 2">Oyster</strain>
    </source>
</reference>
<evidence type="ECO:0000313" key="2">
    <source>
        <dbReference type="Proteomes" id="UP000241474"/>
    </source>
</evidence>
<dbReference type="InterPro" id="IPR002110">
    <property type="entry name" value="Ankyrin_rpt"/>
</dbReference>
<proteinExistence type="predicted"/>
<evidence type="ECO:0000313" key="1">
    <source>
        <dbReference type="EMBL" id="AKI78883.1"/>
    </source>
</evidence>
<protein>
    <submittedName>
        <fullName evidence="1">Ankyrin repeat-containing protein</fullName>
    </submittedName>
</protein>
<organism evidence="1 2">
    <name type="scientific">Acanthamoeba polyphaga mimivirus</name>
    <name type="common">APMV</name>
    <dbReference type="NCBI Taxonomy" id="212035"/>
    <lineage>
        <taxon>Viruses</taxon>
        <taxon>Varidnaviria</taxon>
        <taxon>Bamfordvirae</taxon>
        <taxon>Nucleocytoviricota</taxon>
        <taxon>Megaviricetes</taxon>
        <taxon>Imitervirales</taxon>
        <taxon>Mimiviridae</taxon>
        <taxon>Megamimivirinae</taxon>
        <taxon>Mimivirus</taxon>
        <taxon>Mimivirus bradfordmassiliense</taxon>
    </lineage>
</organism>
<organismHost>
    <name type="scientific">Acanthamoeba polyphaga</name>
    <name type="common">Amoeba</name>
    <dbReference type="NCBI Taxonomy" id="5757"/>
</organismHost>
<dbReference type="Gene3D" id="1.25.40.20">
    <property type="entry name" value="Ankyrin repeat-containing domain"/>
    <property type="match status" value="1"/>
</dbReference>